<keyword evidence="2" id="KW-0479">Metal-binding</keyword>
<gene>
    <name evidence="8" type="ORF">C8P70_103124</name>
</gene>
<dbReference type="Proteomes" id="UP000295215">
    <property type="component" value="Unassembled WGS sequence"/>
</dbReference>
<comment type="similarity">
    <text evidence="6">Belongs to the peptidase M48 family.</text>
</comment>
<protein>
    <submittedName>
        <fullName evidence="8">Peptidase M48-like protein</fullName>
    </submittedName>
</protein>
<evidence type="ECO:0000256" key="4">
    <source>
        <dbReference type="ARBA" id="ARBA00022833"/>
    </source>
</evidence>
<dbReference type="InterPro" id="IPR051156">
    <property type="entry name" value="Mito/Outer_Membr_Metalloprot"/>
</dbReference>
<keyword evidence="5 6" id="KW-0482">Metalloprotease</keyword>
<dbReference type="Pfam" id="PF01435">
    <property type="entry name" value="Peptidase_M48"/>
    <property type="match status" value="1"/>
</dbReference>
<dbReference type="GO" id="GO:0016020">
    <property type="term" value="C:membrane"/>
    <property type="evidence" value="ECO:0007669"/>
    <property type="project" value="TreeGrafter"/>
</dbReference>
<dbReference type="Gene3D" id="3.30.2010.10">
    <property type="entry name" value="Metalloproteases ('zincins'), catalytic domain"/>
    <property type="match status" value="1"/>
</dbReference>
<comment type="caution">
    <text evidence="8">The sequence shown here is derived from an EMBL/GenBank/DDBJ whole genome shotgun (WGS) entry which is preliminary data.</text>
</comment>
<reference evidence="8 9" key="1">
    <citation type="submission" date="2019-03" db="EMBL/GenBank/DDBJ databases">
        <title>Genomic Encyclopedia of Archaeal and Bacterial Type Strains, Phase II (KMG-II): from individual species to whole genera.</title>
        <authorList>
            <person name="Goeker M."/>
        </authorList>
    </citation>
    <scope>NUCLEOTIDE SEQUENCE [LARGE SCALE GENOMIC DNA]</scope>
    <source>
        <strain evidence="8 9">DSM 28213</strain>
    </source>
</reference>
<dbReference type="GO" id="GO:0046872">
    <property type="term" value="F:metal ion binding"/>
    <property type="evidence" value="ECO:0007669"/>
    <property type="project" value="UniProtKB-KW"/>
</dbReference>
<evidence type="ECO:0000313" key="8">
    <source>
        <dbReference type="EMBL" id="TDS65101.1"/>
    </source>
</evidence>
<dbReference type="GO" id="GO:0004222">
    <property type="term" value="F:metalloendopeptidase activity"/>
    <property type="evidence" value="ECO:0007669"/>
    <property type="project" value="InterPro"/>
</dbReference>
<name>A0A4R7F862_9FLAO</name>
<organism evidence="8 9">
    <name type="scientific">Myroides indicus</name>
    <dbReference type="NCBI Taxonomy" id="1323422"/>
    <lineage>
        <taxon>Bacteria</taxon>
        <taxon>Pseudomonadati</taxon>
        <taxon>Bacteroidota</taxon>
        <taxon>Flavobacteriia</taxon>
        <taxon>Flavobacteriales</taxon>
        <taxon>Flavobacteriaceae</taxon>
        <taxon>Myroides</taxon>
    </lineage>
</organism>
<evidence type="ECO:0000313" key="9">
    <source>
        <dbReference type="Proteomes" id="UP000295215"/>
    </source>
</evidence>
<dbReference type="PANTHER" id="PTHR22726:SF1">
    <property type="entry name" value="METALLOENDOPEPTIDASE OMA1, MITOCHONDRIAL"/>
    <property type="match status" value="1"/>
</dbReference>
<comment type="cofactor">
    <cofactor evidence="6">
        <name>Zn(2+)</name>
        <dbReference type="ChEBI" id="CHEBI:29105"/>
    </cofactor>
    <text evidence="6">Binds 1 zinc ion per subunit.</text>
</comment>
<proteinExistence type="inferred from homology"/>
<dbReference type="AlphaFoldDB" id="A0A4R7F862"/>
<accession>A0A4R7F862</accession>
<evidence type="ECO:0000256" key="1">
    <source>
        <dbReference type="ARBA" id="ARBA00022670"/>
    </source>
</evidence>
<dbReference type="GO" id="GO:0051603">
    <property type="term" value="P:proteolysis involved in protein catabolic process"/>
    <property type="evidence" value="ECO:0007669"/>
    <property type="project" value="TreeGrafter"/>
</dbReference>
<evidence type="ECO:0000256" key="3">
    <source>
        <dbReference type="ARBA" id="ARBA00022801"/>
    </source>
</evidence>
<evidence type="ECO:0000256" key="2">
    <source>
        <dbReference type="ARBA" id="ARBA00022723"/>
    </source>
</evidence>
<keyword evidence="3 6" id="KW-0378">Hydrolase</keyword>
<evidence type="ECO:0000256" key="6">
    <source>
        <dbReference type="RuleBase" id="RU003983"/>
    </source>
</evidence>
<dbReference type="RefSeq" id="WP_133711705.1">
    <property type="nucleotide sequence ID" value="NZ_SOAG01000003.1"/>
</dbReference>
<keyword evidence="4 6" id="KW-0862">Zinc</keyword>
<keyword evidence="9" id="KW-1185">Reference proteome</keyword>
<dbReference type="PANTHER" id="PTHR22726">
    <property type="entry name" value="METALLOENDOPEPTIDASE OMA1"/>
    <property type="match status" value="1"/>
</dbReference>
<keyword evidence="1 6" id="KW-0645">Protease</keyword>
<dbReference type="EMBL" id="SOAG01000003">
    <property type="protein sequence ID" value="TDS65101.1"/>
    <property type="molecule type" value="Genomic_DNA"/>
</dbReference>
<evidence type="ECO:0000256" key="5">
    <source>
        <dbReference type="ARBA" id="ARBA00023049"/>
    </source>
</evidence>
<sequence>MKSIYIIILFLISINISAQEIILLDTLHLQDKKKLKDKYNERKSLFLSQLNHIHDKKEVKEIKAIFEENYKDINNKIDRNELIFDSPLNNYLNDLGVSIQKENPEIPKNISILISREYSINAFNRGEGTIIVNNYLLNALDHEDQLVYILCHEMAHQTLNHVLESVTKHVQSNNSLELKKQTKQLKKQKYNQKTKAENLLMEIAYKNSAINRAKELQADSLGYVFYSRLNRDPYQVVKTLEILRDSDKEGDSITIKDYEKLFTSFKLQTKEQWFKMESFDQYNYQKNTKFNTDSLSTHPNCDIRIEKLVNHSPEIKKTIQQLAPSSDTFLKWQKSAVYQNIQNEYFAKNYGNSLYEALKLYNRKPDPLLKKWIGLNFIKLYEAKKSYELNKYISQVNIAKYTHSYNLFSTFIFNLTLSDLETICKSFNS</sequence>
<feature type="domain" description="Peptidase M48" evidence="7">
    <location>
        <begin position="112"/>
        <end position="309"/>
    </location>
</feature>
<dbReference type="InterPro" id="IPR001915">
    <property type="entry name" value="Peptidase_M48"/>
</dbReference>
<evidence type="ECO:0000259" key="7">
    <source>
        <dbReference type="Pfam" id="PF01435"/>
    </source>
</evidence>
<dbReference type="OrthoDB" id="910748at2"/>